<keyword evidence="2" id="KW-1185">Reference proteome</keyword>
<name>A0A4V3XKU7_9RHOB</name>
<evidence type="ECO:0000313" key="1">
    <source>
        <dbReference type="EMBL" id="THH38313.1"/>
    </source>
</evidence>
<dbReference type="Pfam" id="PF09550">
    <property type="entry name" value="Phage_TAC_6"/>
    <property type="match status" value="1"/>
</dbReference>
<protein>
    <submittedName>
        <fullName evidence="1">Phage tail assembly chaperone</fullName>
    </submittedName>
</protein>
<dbReference type="AlphaFoldDB" id="A0A4V3XKU7"/>
<dbReference type="EMBL" id="SRKY01000001">
    <property type="protein sequence ID" value="THH38313.1"/>
    <property type="molecule type" value="Genomic_DNA"/>
</dbReference>
<evidence type="ECO:0000313" key="2">
    <source>
        <dbReference type="Proteomes" id="UP000306602"/>
    </source>
</evidence>
<dbReference type="NCBIfam" id="TIGR02216">
    <property type="entry name" value="phage_TIGR02216"/>
    <property type="match status" value="1"/>
</dbReference>
<organism evidence="1 2">
    <name type="scientific">Aliishimia ponticola</name>
    <dbReference type="NCBI Taxonomy" id="2499833"/>
    <lineage>
        <taxon>Bacteria</taxon>
        <taxon>Pseudomonadati</taxon>
        <taxon>Pseudomonadota</taxon>
        <taxon>Alphaproteobacteria</taxon>
        <taxon>Rhodobacterales</taxon>
        <taxon>Paracoccaceae</taxon>
        <taxon>Aliishimia</taxon>
    </lineage>
</organism>
<proteinExistence type="predicted"/>
<dbReference type="InterPro" id="IPR011739">
    <property type="entry name" value="GTA_rcc01693"/>
</dbReference>
<comment type="caution">
    <text evidence="1">The sequence shown here is derived from an EMBL/GenBank/DDBJ whole genome shotgun (WGS) entry which is preliminary data.</text>
</comment>
<dbReference type="RefSeq" id="WP_136461206.1">
    <property type="nucleotide sequence ID" value="NZ_SRKY01000001.1"/>
</dbReference>
<dbReference type="InterPro" id="IPR019056">
    <property type="entry name" value="Phage_TAC_6"/>
</dbReference>
<accession>A0A4V3XKU7</accession>
<dbReference type="OrthoDB" id="7582980at2"/>
<gene>
    <name evidence="1" type="ORF">E4Z66_01710</name>
</gene>
<dbReference type="Proteomes" id="UP000306602">
    <property type="component" value="Unassembled WGS sequence"/>
</dbReference>
<reference evidence="1 2" key="1">
    <citation type="submission" date="2019-04" db="EMBL/GenBank/DDBJ databases">
        <title>Shimia ponticola sp. nov., isolated from seawater.</title>
        <authorList>
            <person name="Kim Y.-O."/>
            <person name="Yoon J.-H."/>
        </authorList>
    </citation>
    <scope>NUCLEOTIDE SEQUENCE [LARGE SCALE GENOMIC DNA]</scope>
    <source>
        <strain evidence="1 2">MYP11</strain>
    </source>
</reference>
<sequence length="66" mass="7236">MKSFDWPALMRAGMIGLRLPPDQFWALTPAEFTLMLGEGASAPMKRAGLEALMKAFPDEDEHGASQ</sequence>